<keyword evidence="3" id="KW-1185">Reference proteome</keyword>
<accession>A0ABT2B3K3</accession>
<feature type="region of interest" description="Disordered" evidence="1">
    <location>
        <begin position="202"/>
        <end position="265"/>
    </location>
</feature>
<evidence type="ECO:0000313" key="2">
    <source>
        <dbReference type="EMBL" id="MCS0603103.1"/>
    </source>
</evidence>
<sequence length="265" mass="27896">MTGDPLDGWIVLLGIDGTDDTDGTDGIEDIDGIEDTEDVTRRPDAVRTTLRRALHAVTESALRRDRLGLDAARMADRGDALLLLVPGTVGTDRLLRGFVGGLHDALRDDAHRMRLRVGIGRAPVVSHEDRLAVAGADIDDLARLVDSGPVRQTLAQSRDRLVLVLSDRVHSAVSGQGAPGAGQGVYRPVEAAAGPGRTVRGLIAVPGDAAPPGSPQRETGHRGRVLANDEPHPGGFPPGRAAVGHTPPGPPLDPDDDWPRQTPEP</sequence>
<evidence type="ECO:0000313" key="3">
    <source>
        <dbReference type="Proteomes" id="UP001205612"/>
    </source>
</evidence>
<dbReference type="EMBL" id="JANUGP010000012">
    <property type="protein sequence ID" value="MCS0603103.1"/>
    <property type="molecule type" value="Genomic_DNA"/>
</dbReference>
<name>A0ABT2B3K3_9ACTN</name>
<proteinExistence type="predicted"/>
<comment type="caution">
    <text evidence="2">The sequence shown here is derived from an EMBL/GenBank/DDBJ whole genome shotgun (WGS) entry which is preliminary data.</text>
</comment>
<dbReference type="RefSeq" id="WP_258779584.1">
    <property type="nucleotide sequence ID" value="NZ_JANUGP010000012.1"/>
</dbReference>
<evidence type="ECO:0000256" key="1">
    <source>
        <dbReference type="SAM" id="MobiDB-lite"/>
    </source>
</evidence>
<organism evidence="2 3">
    <name type="scientific">Streptomyces pyxinicus</name>
    <dbReference type="NCBI Taxonomy" id="2970331"/>
    <lineage>
        <taxon>Bacteria</taxon>
        <taxon>Bacillati</taxon>
        <taxon>Actinomycetota</taxon>
        <taxon>Actinomycetes</taxon>
        <taxon>Kitasatosporales</taxon>
        <taxon>Streptomycetaceae</taxon>
        <taxon>Streptomyces</taxon>
    </lineage>
</organism>
<reference evidence="2 3" key="1">
    <citation type="submission" date="2022-08" db="EMBL/GenBank/DDBJ databases">
        <authorList>
            <person name="Somphong A."/>
            <person name="Phongsopitanun W."/>
        </authorList>
    </citation>
    <scope>NUCLEOTIDE SEQUENCE [LARGE SCALE GENOMIC DNA]</scope>
    <source>
        <strain evidence="2 3">LP11</strain>
    </source>
</reference>
<protein>
    <submittedName>
        <fullName evidence="2">Uncharacterized protein</fullName>
    </submittedName>
</protein>
<dbReference type="Proteomes" id="UP001205612">
    <property type="component" value="Unassembled WGS sequence"/>
</dbReference>
<gene>
    <name evidence="2" type="ORF">NX794_18070</name>
</gene>